<dbReference type="GO" id="GO:0008318">
    <property type="term" value="F:protein prenyltransferase activity"/>
    <property type="evidence" value="ECO:0007669"/>
    <property type="project" value="InterPro"/>
</dbReference>
<keyword evidence="4" id="KW-0677">Repeat</keyword>
<comment type="similarity">
    <text evidence="1">Belongs to the protein prenyltransferase subunit alpha family.</text>
</comment>
<keyword evidence="2" id="KW-0637">Prenyltransferase</keyword>
<keyword evidence="3" id="KW-0808">Transferase</keyword>
<evidence type="ECO:0000256" key="3">
    <source>
        <dbReference type="ARBA" id="ARBA00022679"/>
    </source>
</evidence>
<reference evidence="5 6" key="2">
    <citation type="journal article" date="2017" name="Sci. Rep.">
        <title>Ant-infecting Ophiocordyceps genomes reveal a high diversity of potential behavioral manipulation genes and a possible major role for enterotoxins.</title>
        <authorList>
            <person name="de Bekker C."/>
            <person name="Ohm R.A."/>
            <person name="Evans H.C."/>
            <person name="Brachmann A."/>
            <person name="Hughes D.P."/>
        </authorList>
    </citation>
    <scope>NUCLEOTIDE SEQUENCE [LARGE SCALE GENOMIC DNA]</scope>
    <source>
        <strain evidence="5 6">SC16a</strain>
    </source>
</reference>
<proteinExistence type="inferred from homology"/>
<reference evidence="5 6" key="1">
    <citation type="journal article" date="2015" name="BMC Genomics">
        <title>Gene expression during zombie ant biting behavior reflects the complexity underlying fungal parasitic behavioral manipulation.</title>
        <authorList>
            <person name="de Bekker C."/>
            <person name="Ohm R.A."/>
            <person name="Loreto R.G."/>
            <person name="Sebastian A."/>
            <person name="Albert I."/>
            <person name="Merrow M."/>
            <person name="Brachmann A."/>
            <person name="Hughes D.P."/>
        </authorList>
    </citation>
    <scope>NUCLEOTIDE SEQUENCE [LARGE SCALE GENOMIC DNA]</scope>
    <source>
        <strain evidence="5 6">SC16a</strain>
    </source>
</reference>
<dbReference type="Pfam" id="PF01239">
    <property type="entry name" value="PPTA"/>
    <property type="match status" value="2"/>
</dbReference>
<dbReference type="PANTHER" id="PTHR11129">
    <property type="entry name" value="PROTEIN FARNESYLTRANSFERASE ALPHA SUBUNIT/RAB GERANYLGERANYL TRANSFERASE ALPHA SUBUNIT"/>
    <property type="match status" value="1"/>
</dbReference>
<dbReference type="InterPro" id="IPR002088">
    <property type="entry name" value="Prenyl_trans_a"/>
</dbReference>
<dbReference type="GO" id="GO:0005737">
    <property type="term" value="C:cytoplasm"/>
    <property type="evidence" value="ECO:0007669"/>
    <property type="project" value="TreeGrafter"/>
</dbReference>
<sequence length="326" mass="38005">MSRALEPELKKALHPDANHAAVFYEVSRVLTTPNLLQIEILGHYLFEFCHDAEIVRLDGNAVAIPKVRLLQAFLHARRIFVAQPHRDQLDLMLRATAVMLLFDPEHLTAANARKRLISIQDLDPEDGERLLWHEKLFVDSLLTSYLHRHSKSPNLWSHRRWLMEHMRKRGTVTDPVKDLRDRVLVSAMRHPRNYYAWNHARYLAESVEPGSNSWSSILAETVKWCRCHHDDVSGWMFLALLLEGWPARAGSVLADVLKLTKSLRWRNESVWYFLRNVMADPRVEGTHRERFDSTLRTVRGETDAGSPDREVLDRTSIWMQNYPSRP</sequence>
<evidence type="ECO:0000313" key="5">
    <source>
        <dbReference type="EMBL" id="PFH56774.1"/>
    </source>
</evidence>
<dbReference type="PANTHER" id="PTHR11129:SF3">
    <property type="entry name" value="PROTEIN PRENYLTRANSFERASE ALPHA SUBUNIT REPEAT-CONTAINING PROTEIN 1"/>
    <property type="match status" value="1"/>
</dbReference>
<dbReference type="Proteomes" id="UP000037136">
    <property type="component" value="Unassembled WGS sequence"/>
</dbReference>
<comment type="caution">
    <text evidence="5">The sequence shown here is derived from an EMBL/GenBank/DDBJ whole genome shotgun (WGS) entry which is preliminary data.</text>
</comment>
<gene>
    <name evidence="5" type="ORF">XA68_16022</name>
</gene>
<evidence type="ECO:0000256" key="2">
    <source>
        <dbReference type="ARBA" id="ARBA00022602"/>
    </source>
</evidence>
<evidence type="ECO:0008006" key="7">
    <source>
        <dbReference type="Google" id="ProtNLM"/>
    </source>
</evidence>
<dbReference type="AlphaFoldDB" id="A0A2A9P6F3"/>
<dbReference type="EMBL" id="LAZP02000512">
    <property type="protein sequence ID" value="PFH56774.1"/>
    <property type="molecule type" value="Genomic_DNA"/>
</dbReference>
<dbReference type="OrthoDB" id="5358702at2759"/>
<evidence type="ECO:0000256" key="1">
    <source>
        <dbReference type="ARBA" id="ARBA00006734"/>
    </source>
</evidence>
<evidence type="ECO:0000256" key="4">
    <source>
        <dbReference type="ARBA" id="ARBA00022737"/>
    </source>
</evidence>
<organism evidence="5 6">
    <name type="scientific">Ophiocordyceps unilateralis</name>
    <name type="common">Zombie-ant fungus</name>
    <name type="synonym">Torrubia unilateralis</name>
    <dbReference type="NCBI Taxonomy" id="268505"/>
    <lineage>
        <taxon>Eukaryota</taxon>
        <taxon>Fungi</taxon>
        <taxon>Dikarya</taxon>
        <taxon>Ascomycota</taxon>
        <taxon>Pezizomycotina</taxon>
        <taxon>Sordariomycetes</taxon>
        <taxon>Hypocreomycetidae</taxon>
        <taxon>Hypocreales</taxon>
        <taxon>Ophiocordycipitaceae</taxon>
        <taxon>Ophiocordyceps</taxon>
    </lineage>
</organism>
<keyword evidence="6" id="KW-1185">Reference proteome</keyword>
<dbReference type="SUPFAM" id="SSF48439">
    <property type="entry name" value="Protein prenylyltransferase"/>
    <property type="match status" value="1"/>
</dbReference>
<dbReference type="Gene3D" id="1.25.40.120">
    <property type="entry name" value="Protein prenylyltransferase"/>
    <property type="match status" value="1"/>
</dbReference>
<name>A0A2A9P6F3_OPHUN</name>
<protein>
    <recommendedName>
        <fullName evidence="7">Protein prenyltransferase</fullName>
    </recommendedName>
</protein>
<evidence type="ECO:0000313" key="6">
    <source>
        <dbReference type="Proteomes" id="UP000037136"/>
    </source>
</evidence>
<accession>A0A2A9P6F3</accession>